<comment type="caution">
    <text evidence="1">The sequence shown here is derived from an EMBL/GenBank/DDBJ whole genome shotgun (WGS) entry which is preliminary data.</text>
</comment>
<accession>A0ABP3KL36</accession>
<proteinExistence type="predicted"/>
<dbReference type="Proteomes" id="UP001500880">
    <property type="component" value="Unassembled WGS sequence"/>
</dbReference>
<evidence type="ECO:0000313" key="1">
    <source>
        <dbReference type="EMBL" id="GAA0482014.1"/>
    </source>
</evidence>
<gene>
    <name evidence="1" type="ORF">GCM10008986_03510</name>
</gene>
<name>A0ABP3KL36_9BACI</name>
<reference evidence="2" key="1">
    <citation type="journal article" date="2019" name="Int. J. Syst. Evol. Microbiol.">
        <title>The Global Catalogue of Microorganisms (GCM) 10K type strain sequencing project: providing services to taxonomists for standard genome sequencing and annotation.</title>
        <authorList>
            <consortium name="The Broad Institute Genomics Platform"/>
            <consortium name="The Broad Institute Genome Sequencing Center for Infectious Disease"/>
            <person name="Wu L."/>
            <person name="Ma J."/>
        </authorList>
    </citation>
    <scope>NUCLEOTIDE SEQUENCE [LARGE SCALE GENOMIC DNA]</scope>
    <source>
        <strain evidence="2">JCM 12389</strain>
    </source>
</reference>
<sequence length="52" mass="6082">MEIFNMGIKSKVYKLIRIWNFVDSVRKGKAGKGLERRTSRKLAGKVIRKVFK</sequence>
<protein>
    <submittedName>
        <fullName evidence="1">Uncharacterized protein</fullName>
    </submittedName>
</protein>
<dbReference type="EMBL" id="BAAADO010000001">
    <property type="protein sequence ID" value="GAA0482014.1"/>
    <property type="molecule type" value="Genomic_DNA"/>
</dbReference>
<organism evidence="1 2">
    <name type="scientific">Salinibacillus aidingensis</name>
    <dbReference type="NCBI Taxonomy" id="237684"/>
    <lineage>
        <taxon>Bacteria</taxon>
        <taxon>Bacillati</taxon>
        <taxon>Bacillota</taxon>
        <taxon>Bacilli</taxon>
        <taxon>Bacillales</taxon>
        <taxon>Bacillaceae</taxon>
        <taxon>Salinibacillus</taxon>
    </lineage>
</organism>
<keyword evidence="2" id="KW-1185">Reference proteome</keyword>
<evidence type="ECO:0000313" key="2">
    <source>
        <dbReference type="Proteomes" id="UP001500880"/>
    </source>
</evidence>